<feature type="non-terminal residue" evidence="1">
    <location>
        <position position="1"/>
    </location>
</feature>
<proteinExistence type="predicted"/>
<dbReference type="AlphaFoldDB" id="A0A7J7NDI1"/>
<dbReference type="InterPro" id="IPR012337">
    <property type="entry name" value="RNaseH-like_sf"/>
</dbReference>
<evidence type="ECO:0000313" key="1">
    <source>
        <dbReference type="EMBL" id="KAF6165225.1"/>
    </source>
</evidence>
<sequence>KFIKKNGECINYFKPSSIWPGLKGVMNYVKNNSRWQIGNGCTIDFWRDCWGADLPVMKEVSVESKIWGICSAKLNSIIDQTGWNAPPLVAEFLTDHGIDLRNLDVDYNLNDKRVWRHHPQGAFTVQSAHEAIRSKNPKNLVIFKEERFYGNKIKVQLLALIKEAASLLDNCMNNSVLDLQIISKLGVQVRARPLPRIASCRWTLPWFEEIKINCNGSTLGNPGKAGLGLIARNHSGDVLGVRTKGLGVLSRPDAECYAIVGGNELGYGNGVAEDLD</sequence>
<name>A0A7J7NDI1_9MAGN</name>
<protein>
    <submittedName>
        <fullName evidence="1">Uncharacterized protein</fullName>
    </submittedName>
</protein>
<dbReference type="Gene3D" id="3.30.420.10">
    <property type="entry name" value="Ribonuclease H-like superfamily/Ribonuclease H"/>
    <property type="match status" value="1"/>
</dbReference>
<comment type="caution">
    <text evidence="1">The sequence shown here is derived from an EMBL/GenBank/DDBJ whole genome shotgun (WGS) entry which is preliminary data.</text>
</comment>
<evidence type="ECO:0000313" key="2">
    <source>
        <dbReference type="Proteomes" id="UP000541444"/>
    </source>
</evidence>
<organism evidence="1 2">
    <name type="scientific">Kingdonia uniflora</name>
    <dbReference type="NCBI Taxonomy" id="39325"/>
    <lineage>
        <taxon>Eukaryota</taxon>
        <taxon>Viridiplantae</taxon>
        <taxon>Streptophyta</taxon>
        <taxon>Embryophyta</taxon>
        <taxon>Tracheophyta</taxon>
        <taxon>Spermatophyta</taxon>
        <taxon>Magnoliopsida</taxon>
        <taxon>Ranunculales</taxon>
        <taxon>Circaeasteraceae</taxon>
        <taxon>Kingdonia</taxon>
    </lineage>
</organism>
<dbReference type="GO" id="GO:0003676">
    <property type="term" value="F:nucleic acid binding"/>
    <property type="evidence" value="ECO:0007669"/>
    <property type="project" value="InterPro"/>
</dbReference>
<keyword evidence="2" id="KW-1185">Reference proteome</keyword>
<dbReference type="InterPro" id="IPR036397">
    <property type="entry name" value="RNaseH_sf"/>
</dbReference>
<accession>A0A7J7NDI1</accession>
<dbReference type="EMBL" id="JACGCM010000857">
    <property type="protein sequence ID" value="KAF6165225.1"/>
    <property type="molecule type" value="Genomic_DNA"/>
</dbReference>
<gene>
    <name evidence="1" type="ORF">GIB67_030407</name>
</gene>
<dbReference type="Proteomes" id="UP000541444">
    <property type="component" value="Unassembled WGS sequence"/>
</dbReference>
<reference evidence="1 2" key="1">
    <citation type="journal article" date="2020" name="IScience">
        <title>Genome Sequencing of the Endangered Kingdonia uniflora (Circaeasteraceae, Ranunculales) Reveals Potential Mechanisms of Evolutionary Specialization.</title>
        <authorList>
            <person name="Sun Y."/>
            <person name="Deng T."/>
            <person name="Zhang A."/>
            <person name="Moore M.J."/>
            <person name="Landis J.B."/>
            <person name="Lin N."/>
            <person name="Zhang H."/>
            <person name="Zhang X."/>
            <person name="Huang J."/>
            <person name="Zhang X."/>
            <person name="Sun H."/>
            <person name="Wang H."/>
        </authorList>
    </citation>
    <scope>NUCLEOTIDE SEQUENCE [LARGE SCALE GENOMIC DNA]</scope>
    <source>
        <strain evidence="1">TB1705</strain>
        <tissue evidence="1">Leaf</tissue>
    </source>
</reference>
<dbReference type="SUPFAM" id="SSF53098">
    <property type="entry name" value="Ribonuclease H-like"/>
    <property type="match status" value="1"/>
</dbReference>